<sequence length="233" mass="26288">MAKLPSKKSDVSVSTIDFEGKKIKLKQFTGREEKVLLTARLKKDRDSLINAVLDIVTSCTDVDARELPIGAVQYLFTEIRSVSHSNVIEFSIACQSCGKAHPVKIGTHQLNIPEKFTDELVLDSHHEGSPVTIVLRTPKSKDMFSGTPDDDSSEIRLIMACVEEIYVGEDLIDEEFTLEEFEAFFMSLKNVYTRALAFVLDYPKITYENKFKCIECGEDNEVVVKDLKDFFSS</sequence>
<dbReference type="Pfam" id="PF12322">
    <property type="entry name" value="T4_baseplate"/>
    <property type="match status" value="1"/>
</dbReference>
<protein>
    <submittedName>
        <fullName evidence="1">Baseplate hub subunit</fullName>
    </submittedName>
</protein>
<gene>
    <name evidence="1" type="ORF">Ab1vBOLIVR5_gp160c</name>
</gene>
<proteinExistence type="predicted"/>
<organism evidence="1 2">
    <name type="scientific">Agrobacterium phage OLIVR5</name>
    <dbReference type="NCBI Taxonomy" id="2723773"/>
    <lineage>
        <taxon>Viruses</taxon>
        <taxon>Duplodnaviria</taxon>
        <taxon>Heunggongvirae</taxon>
        <taxon>Uroviricota</taxon>
        <taxon>Caudoviricetes</taxon>
        <taxon>Pootjesviridae</taxon>
        <taxon>Heverleevirus</taxon>
        <taxon>Heverleevirus OLIVR5</taxon>
    </lineage>
</organism>
<keyword evidence="2" id="KW-1185">Reference proteome</keyword>
<dbReference type="InterPro" id="IPR024364">
    <property type="entry name" value="Baseplate_phage_T4-like"/>
</dbReference>
<evidence type="ECO:0000313" key="2">
    <source>
        <dbReference type="Proteomes" id="UP000671873"/>
    </source>
</evidence>
<evidence type="ECO:0000313" key="1">
    <source>
        <dbReference type="EMBL" id="QIW87808.1"/>
    </source>
</evidence>
<accession>A0A858MT74</accession>
<dbReference type="Proteomes" id="UP000671873">
    <property type="component" value="Segment"/>
</dbReference>
<reference evidence="1 2" key="1">
    <citation type="submission" date="2020-03" db="EMBL/GenBank/DDBJ databases">
        <authorList>
            <person name="Holtappels D."/>
            <person name="Bomans J.P.J."/>
            <person name="Lavigne R."/>
            <person name="Wagemans J."/>
        </authorList>
    </citation>
    <scope>NUCLEOTIDE SEQUENCE [LARGE SCALE GENOMIC DNA]</scope>
    <source>
        <strain evidence="1 2">OLIVR5</strain>
    </source>
</reference>
<dbReference type="EMBL" id="MT234342">
    <property type="protein sequence ID" value="QIW87808.1"/>
    <property type="molecule type" value="Genomic_DNA"/>
</dbReference>
<name>A0A858MT74_9CAUD</name>